<dbReference type="STRING" id="1797724.A3A48_02455"/>
<dbReference type="GO" id="GO:0009007">
    <property type="term" value="F:site-specific DNA-methyltransferase (adenine-specific) activity"/>
    <property type="evidence" value="ECO:0007669"/>
    <property type="project" value="UniProtKB-EC"/>
</dbReference>
<dbReference type="GO" id="GO:0032259">
    <property type="term" value="P:methylation"/>
    <property type="evidence" value="ECO:0007669"/>
    <property type="project" value="UniProtKB-KW"/>
</dbReference>
<dbReference type="SUPFAM" id="SSF53335">
    <property type="entry name" value="S-adenosyl-L-methionine-dependent methyltransferases"/>
    <property type="match status" value="1"/>
</dbReference>
<dbReference type="InterPro" id="IPR044946">
    <property type="entry name" value="Restrct_endonuc_typeI_TRD_sf"/>
</dbReference>
<keyword evidence="6" id="KW-0949">S-adenosyl-L-methionine</keyword>
<dbReference type="Proteomes" id="UP000178336">
    <property type="component" value="Unassembled WGS sequence"/>
</dbReference>
<dbReference type="InterPro" id="IPR051537">
    <property type="entry name" value="DNA_Adenine_Mtase"/>
</dbReference>
<proteinExistence type="inferred from homology"/>
<evidence type="ECO:0000313" key="14">
    <source>
        <dbReference type="Proteomes" id="UP000178336"/>
    </source>
</evidence>
<evidence type="ECO:0000256" key="10">
    <source>
        <dbReference type="SAM" id="Coils"/>
    </source>
</evidence>
<accession>A0A1F5GV12</accession>
<evidence type="ECO:0000259" key="12">
    <source>
        <dbReference type="Pfam" id="PF02384"/>
    </source>
</evidence>
<dbReference type="SMR" id="A0A1F5GV12"/>
<dbReference type="PANTHER" id="PTHR42933">
    <property type="entry name" value="SLR6095 PROTEIN"/>
    <property type="match status" value="1"/>
</dbReference>
<dbReference type="Gene3D" id="3.90.220.20">
    <property type="entry name" value="DNA methylase specificity domains"/>
    <property type="match status" value="1"/>
</dbReference>
<dbReference type="InterPro" id="IPR038333">
    <property type="entry name" value="T1MK-like_N_sf"/>
</dbReference>
<dbReference type="GO" id="GO:0008170">
    <property type="term" value="F:N-methyltransferase activity"/>
    <property type="evidence" value="ECO:0007669"/>
    <property type="project" value="InterPro"/>
</dbReference>
<dbReference type="InterPro" id="IPR000055">
    <property type="entry name" value="Restrct_endonuc_typeI_TRD"/>
</dbReference>
<dbReference type="Pfam" id="PF02384">
    <property type="entry name" value="N6_Mtase"/>
    <property type="match status" value="1"/>
</dbReference>
<dbReference type="Pfam" id="PF01420">
    <property type="entry name" value="Methylase_S"/>
    <property type="match status" value="1"/>
</dbReference>
<evidence type="ECO:0000256" key="1">
    <source>
        <dbReference type="ARBA" id="ARBA00006594"/>
    </source>
</evidence>
<evidence type="ECO:0000259" key="11">
    <source>
        <dbReference type="Pfam" id="PF01420"/>
    </source>
</evidence>
<gene>
    <name evidence="13" type="ORF">A3A48_02455</name>
</gene>
<organism evidence="13 14">
    <name type="scientific">Candidatus Curtissbacteria bacterium RIFCSPLOWO2_01_FULL_37_9</name>
    <dbReference type="NCBI Taxonomy" id="1797724"/>
    <lineage>
        <taxon>Bacteria</taxon>
        <taxon>Candidatus Curtissiibacteriota</taxon>
    </lineage>
</organism>
<reference evidence="13 14" key="1">
    <citation type="journal article" date="2016" name="Nat. Commun.">
        <title>Thousands of microbial genomes shed light on interconnected biogeochemical processes in an aquifer system.</title>
        <authorList>
            <person name="Anantharaman K."/>
            <person name="Brown C.T."/>
            <person name="Hug L.A."/>
            <person name="Sharon I."/>
            <person name="Castelle C.J."/>
            <person name="Probst A.J."/>
            <person name="Thomas B.C."/>
            <person name="Singh A."/>
            <person name="Wilkins M.J."/>
            <person name="Karaoz U."/>
            <person name="Brodie E.L."/>
            <person name="Williams K.H."/>
            <person name="Hubbard S.S."/>
            <person name="Banfield J.F."/>
        </authorList>
    </citation>
    <scope>NUCLEOTIDE SEQUENCE [LARGE SCALE GENOMIC DNA]</scope>
</reference>
<keyword evidence="10" id="KW-0175">Coiled coil</keyword>
<evidence type="ECO:0000256" key="8">
    <source>
        <dbReference type="ARBA" id="ARBA00023125"/>
    </source>
</evidence>
<dbReference type="EC" id="2.1.1.72" evidence="3"/>
<evidence type="ECO:0000313" key="13">
    <source>
        <dbReference type="EMBL" id="OGD95732.1"/>
    </source>
</evidence>
<keyword evidence="8" id="KW-0238">DNA-binding</keyword>
<evidence type="ECO:0000256" key="3">
    <source>
        <dbReference type="ARBA" id="ARBA00011900"/>
    </source>
</evidence>
<dbReference type="InterPro" id="IPR003356">
    <property type="entry name" value="DNA_methylase_A-5"/>
</dbReference>
<keyword evidence="5" id="KW-0808">Transferase</keyword>
<dbReference type="PROSITE" id="PS00092">
    <property type="entry name" value="N6_MTASE"/>
    <property type="match status" value="1"/>
</dbReference>
<comment type="similarity">
    <text evidence="2">Belongs to the type-I restriction system S methylase family.</text>
</comment>
<dbReference type="PRINTS" id="PR00507">
    <property type="entry name" value="N12N6MTFRASE"/>
</dbReference>
<sequence>MSTRPQELNKIIADLRQIIVGKVAMPTDQIEQITLFLFLKQLSKKHDELVRIGSKELIFTGDWERYHFDVLVRHSGEDLVKECREAVESLYKNPHIDPTVRKVFERSYLKILDPKVLSSFLIYLNDKFSDGLDLGDFYESLLPILGTQNELGQFRTPRHIIDFMVRVVDPSIGEKIADPACGTAGFLVSTFNYLKEKYTDKGRLTLNPEQIKQLYNDTIYGWDMEPLMVKFSLANLYLHGLKVPNVSENDTLLNENLWQHTFDIIVANPPFITPTGGAKRHSRFAIASNKTEVLFSEWMVHHLNFNGRMGIIVPEGIIFDSSKGHQAIRKLFLDNGLWCVVSLPSGVFQPYAGVKTSIIFLDKTLKPENILFYDIENHGYSLNTNPVPIKANDLPEALKLIGRYRKSIQENKTISLSDQKYFTVPIERIVKSSDRILSGRLYKEKKINGTTSSWECVEIGKLTKVFADGNWIESKDQSTEGIRLLQTGNVGIGEYKDKDGRARYISEETFKRLGCTEIFPGDVLVSRLPDPVGRVCIVPKLNTKMITAVDCTIIRFDETKILPKYFLFLSKSKSYFEEISRYLTGASRQRISRSNLAKVKIPVPPIETQQKIISEIEVYQKKIDDHKKDIDSLNEEIETKVKSIWEG</sequence>
<dbReference type="GO" id="GO:0009307">
    <property type="term" value="P:DNA restriction-modification system"/>
    <property type="evidence" value="ECO:0007669"/>
    <property type="project" value="UniProtKB-KW"/>
</dbReference>
<dbReference type="EMBL" id="MFBN01000011">
    <property type="protein sequence ID" value="OGD95732.1"/>
    <property type="molecule type" value="Genomic_DNA"/>
</dbReference>
<dbReference type="AlphaFoldDB" id="A0A1F5GV12"/>
<protein>
    <recommendedName>
        <fullName evidence="3">site-specific DNA-methyltransferase (adenine-specific)</fullName>
        <ecNumber evidence="3">2.1.1.72</ecNumber>
    </recommendedName>
</protein>
<name>A0A1F5GV12_9BACT</name>
<evidence type="ECO:0000256" key="7">
    <source>
        <dbReference type="ARBA" id="ARBA00022747"/>
    </source>
</evidence>
<keyword evidence="4" id="KW-0489">Methyltransferase</keyword>
<evidence type="ECO:0000256" key="4">
    <source>
        <dbReference type="ARBA" id="ARBA00022603"/>
    </source>
</evidence>
<dbReference type="Gene3D" id="1.20.1260.30">
    <property type="match status" value="1"/>
</dbReference>
<evidence type="ECO:0000256" key="2">
    <source>
        <dbReference type="ARBA" id="ARBA00010923"/>
    </source>
</evidence>
<evidence type="ECO:0000256" key="5">
    <source>
        <dbReference type="ARBA" id="ARBA00022679"/>
    </source>
</evidence>
<feature type="coiled-coil region" evidence="10">
    <location>
        <begin position="616"/>
        <end position="643"/>
    </location>
</feature>
<dbReference type="GO" id="GO:0003677">
    <property type="term" value="F:DNA binding"/>
    <property type="evidence" value="ECO:0007669"/>
    <property type="project" value="UniProtKB-KW"/>
</dbReference>
<dbReference type="InterPro" id="IPR002052">
    <property type="entry name" value="DNA_methylase_N6_adenine_CS"/>
</dbReference>
<dbReference type="InterPro" id="IPR029063">
    <property type="entry name" value="SAM-dependent_MTases_sf"/>
</dbReference>
<dbReference type="Gene3D" id="3.40.50.150">
    <property type="entry name" value="Vaccinia Virus protein VP39"/>
    <property type="match status" value="1"/>
</dbReference>
<evidence type="ECO:0000256" key="6">
    <source>
        <dbReference type="ARBA" id="ARBA00022691"/>
    </source>
</evidence>
<comment type="caution">
    <text evidence="13">The sequence shown here is derived from an EMBL/GenBank/DDBJ whole genome shotgun (WGS) entry which is preliminary data.</text>
</comment>
<dbReference type="PANTHER" id="PTHR42933:SF3">
    <property type="entry name" value="TYPE I RESTRICTION ENZYME MJAVIII METHYLASE SUBUNIT"/>
    <property type="match status" value="1"/>
</dbReference>
<comment type="similarity">
    <text evidence="1">Belongs to the N(4)/N(6)-methyltransferase family.</text>
</comment>
<feature type="domain" description="Type I restriction modification DNA specificity" evidence="11">
    <location>
        <begin position="453"/>
        <end position="634"/>
    </location>
</feature>
<dbReference type="SUPFAM" id="SSF116734">
    <property type="entry name" value="DNA methylase specificity domain"/>
    <property type="match status" value="1"/>
</dbReference>
<comment type="catalytic activity">
    <reaction evidence="9">
        <text>a 2'-deoxyadenosine in DNA + S-adenosyl-L-methionine = an N(6)-methyl-2'-deoxyadenosine in DNA + S-adenosyl-L-homocysteine + H(+)</text>
        <dbReference type="Rhea" id="RHEA:15197"/>
        <dbReference type="Rhea" id="RHEA-COMP:12418"/>
        <dbReference type="Rhea" id="RHEA-COMP:12419"/>
        <dbReference type="ChEBI" id="CHEBI:15378"/>
        <dbReference type="ChEBI" id="CHEBI:57856"/>
        <dbReference type="ChEBI" id="CHEBI:59789"/>
        <dbReference type="ChEBI" id="CHEBI:90615"/>
        <dbReference type="ChEBI" id="CHEBI:90616"/>
        <dbReference type="EC" id="2.1.1.72"/>
    </reaction>
</comment>
<evidence type="ECO:0000256" key="9">
    <source>
        <dbReference type="ARBA" id="ARBA00047942"/>
    </source>
</evidence>
<feature type="domain" description="DNA methylase adenine-specific" evidence="12">
    <location>
        <begin position="134"/>
        <end position="404"/>
    </location>
</feature>
<keyword evidence="7" id="KW-0680">Restriction system</keyword>